<keyword evidence="2" id="KW-0472">Membrane</keyword>
<feature type="region of interest" description="Disordered" evidence="1">
    <location>
        <begin position="702"/>
        <end position="731"/>
    </location>
</feature>
<feature type="region of interest" description="Disordered" evidence="1">
    <location>
        <begin position="819"/>
        <end position="882"/>
    </location>
</feature>
<evidence type="ECO:0000256" key="3">
    <source>
        <dbReference type="SAM" id="SignalP"/>
    </source>
</evidence>
<feature type="region of interest" description="Disordered" evidence="1">
    <location>
        <begin position="590"/>
        <end position="617"/>
    </location>
</feature>
<protein>
    <submittedName>
        <fullName evidence="4">Uncharacterized protein</fullName>
    </submittedName>
</protein>
<feature type="compositionally biased region" description="Gly residues" evidence="1">
    <location>
        <begin position="821"/>
        <end position="849"/>
    </location>
</feature>
<feature type="compositionally biased region" description="Low complexity" evidence="1">
    <location>
        <begin position="706"/>
        <end position="731"/>
    </location>
</feature>
<evidence type="ECO:0000256" key="2">
    <source>
        <dbReference type="SAM" id="Phobius"/>
    </source>
</evidence>
<dbReference type="EMBL" id="JAAAID010001263">
    <property type="protein sequence ID" value="KAG0010799.1"/>
    <property type="molecule type" value="Genomic_DNA"/>
</dbReference>
<feature type="region of interest" description="Disordered" evidence="1">
    <location>
        <begin position="475"/>
        <end position="499"/>
    </location>
</feature>
<feature type="compositionally biased region" description="Low complexity" evidence="1">
    <location>
        <begin position="118"/>
        <end position="137"/>
    </location>
</feature>
<evidence type="ECO:0000256" key="1">
    <source>
        <dbReference type="SAM" id="MobiDB-lite"/>
    </source>
</evidence>
<keyword evidence="3" id="KW-0732">Signal</keyword>
<evidence type="ECO:0000313" key="4">
    <source>
        <dbReference type="EMBL" id="KAG0010799.1"/>
    </source>
</evidence>
<feature type="region of interest" description="Disordered" evidence="1">
    <location>
        <begin position="355"/>
        <end position="384"/>
    </location>
</feature>
<feature type="compositionally biased region" description="Polar residues" evidence="1">
    <location>
        <begin position="852"/>
        <end position="882"/>
    </location>
</feature>
<name>A0A9P6SY53_9FUNG</name>
<keyword evidence="5" id="KW-1185">Reference proteome</keyword>
<feature type="region of interest" description="Disordered" evidence="1">
    <location>
        <begin position="108"/>
        <end position="137"/>
    </location>
</feature>
<evidence type="ECO:0000313" key="5">
    <source>
        <dbReference type="Proteomes" id="UP000703661"/>
    </source>
</evidence>
<feature type="transmembrane region" description="Helical" evidence="2">
    <location>
        <begin position="886"/>
        <end position="907"/>
    </location>
</feature>
<feature type="compositionally biased region" description="Low complexity" evidence="1">
    <location>
        <begin position="355"/>
        <end position="379"/>
    </location>
</feature>
<feature type="compositionally biased region" description="Low complexity" evidence="1">
    <location>
        <begin position="598"/>
        <end position="612"/>
    </location>
</feature>
<organism evidence="4 5">
    <name type="scientific">Entomortierella chlamydospora</name>
    <dbReference type="NCBI Taxonomy" id="101097"/>
    <lineage>
        <taxon>Eukaryota</taxon>
        <taxon>Fungi</taxon>
        <taxon>Fungi incertae sedis</taxon>
        <taxon>Mucoromycota</taxon>
        <taxon>Mortierellomycotina</taxon>
        <taxon>Mortierellomycetes</taxon>
        <taxon>Mortierellales</taxon>
        <taxon>Mortierellaceae</taxon>
        <taxon>Entomortierella</taxon>
    </lineage>
</organism>
<proteinExistence type="predicted"/>
<dbReference type="Proteomes" id="UP000703661">
    <property type="component" value="Unassembled WGS sequence"/>
</dbReference>
<dbReference type="AlphaFoldDB" id="A0A9P6SY53"/>
<feature type="chain" id="PRO_5040199642" evidence="3">
    <location>
        <begin position="19"/>
        <end position="908"/>
    </location>
</feature>
<keyword evidence="2" id="KW-0812">Transmembrane</keyword>
<sequence length="908" mass="96317">MRVSAAVIAASLAAIVNAQSAYFPFAPEGACVAGCTNSVGKTFFENYTDLDEYSPYFIESLSYTFERGSPKTTSFMTKAGMCMGMCPQEELDLYTANYPTKLEWYNLNKNSPSPPRPTTQVPTTTTDATTTTVTSTTPTPTLISGDFPFFPDGPCVSNCAVTAGKSFFPNYTEDPTSPYFLESLSYTFERGSEKTQAFMSAAGRCMGSCPSPELDIYQGQYNAKLAWYRARVSATTATTATTTTTTEATSTTATTTATPVPSSYFPFAPEGACVVGCTTSAGLSMFPNYSEDPASPYFIESLSYSYESGSANTGAFMTKAGMCMGRCPQDELDLYNAQYPGKKAWYLEHKGTTTTAPATTAPTTARTTTTTSASTVPTSVPDNDFPFEPEGACVSSCTNSAGKAMFPNYSEDPKSPYFIESLSYSYESGSLKTQEFMTKAGMCMGKCPQSELDLYNSQYQAKKTWYFQHKNTAPTTTTSGSPVTTTKTTTTTSVPTSVPGGDFPFKPEGACVSKCTNSVGKAMFPNYSEDPKSPYFIESLSYSYESGSTKTQDFMTKAGMCMGTCPQSELDLYTAQYPGKKAWYLANKGKPTGPVNPTPTSTKTTVPTSTPGSGSGSGTYPFKPNGACVSKCTNQVGKAMFPNYSEDPKSPYFIESLSYTFERGSAKTTEFMTKTGMCMGTCPQAELDLYTAQYPAQLEWYNANKNGGSNPTNPTDPTDPTNPTNPGTNGPFDYPFEPNGACVAGCTNEVGKAMFPNYSEDPSSPYFIESLSYTFERGSAKTTEFMTKTGMCMGKCPQTELDLYTAQYPAQLEWYNANKNGSGGGNGTEGGGDGSGGNGTGGSEGGSGGNSTITPSTNGTATISPTSGTVTLASPSPTSSNLGSGAVQMAVSGFMTVAALLCSAVLVV</sequence>
<reference evidence="4" key="1">
    <citation type="journal article" date="2020" name="Fungal Divers.">
        <title>Resolving the Mortierellaceae phylogeny through synthesis of multi-gene phylogenetics and phylogenomics.</title>
        <authorList>
            <person name="Vandepol N."/>
            <person name="Liber J."/>
            <person name="Desiro A."/>
            <person name="Na H."/>
            <person name="Kennedy M."/>
            <person name="Barry K."/>
            <person name="Grigoriev I.V."/>
            <person name="Miller A.N."/>
            <person name="O'Donnell K."/>
            <person name="Stajich J.E."/>
            <person name="Bonito G."/>
        </authorList>
    </citation>
    <scope>NUCLEOTIDE SEQUENCE</scope>
    <source>
        <strain evidence="4">NRRL 2769</strain>
    </source>
</reference>
<keyword evidence="2" id="KW-1133">Transmembrane helix</keyword>
<comment type="caution">
    <text evidence="4">The sequence shown here is derived from an EMBL/GenBank/DDBJ whole genome shotgun (WGS) entry which is preliminary data.</text>
</comment>
<feature type="signal peptide" evidence="3">
    <location>
        <begin position="1"/>
        <end position="18"/>
    </location>
</feature>
<gene>
    <name evidence="4" type="ORF">BGZ80_001177</name>
</gene>
<accession>A0A9P6SY53</accession>